<dbReference type="PANTHER" id="PTHR44533">
    <property type="entry name" value="DEAD/H RNA HELICASE, PUTATIVE-RELATED"/>
    <property type="match status" value="1"/>
</dbReference>
<name>A0AAE1HD71_9NEOP</name>
<dbReference type="Gene3D" id="3.40.30.10">
    <property type="entry name" value="Glutaredoxin"/>
    <property type="match status" value="1"/>
</dbReference>
<dbReference type="FunFam" id="3.40.50.300:FF:001039">
    <property type="entry name" value="ATP-dependent RNA helicase DDX60"/>
    <property type="match status" value="1"/>
</dbReference>
<dbReference type="Gene3D" id="3.40.50.300">
    <property type="entry name" value="P-loop containing nucleotide triphosphate hydrolases"/>
    <property type="match status" value="2"/>
</dbReference>
<proteinExistence type="predicted"/>
<dbReference type="InterPro" id="IPR007741">
    <property type="entry name" value="Ribosomal_mL43/mS25/NADH_DH"/>
</dbReference>
<dbReference type="Proteomes" id="UP001219518">
    <property type="component" value="Unassembled WGS sequence"/>
</dbReference>
<evidence type="ECO:0000256" key="2">
    <source>
        <dbReference type="ARBA" id="ARBA00022741"/>
    </source>
</evidence>
<dbReference type="Pfam" id="PF23002">
    <property type="entry name" value="PIN-like_DDX60"/>
    <property type="match status" value="1"/>
</dbReference>
<dbReference type="Pfam" id="PF00270">
    <property type="entry name" value="DEAD"/>
    <property type="match status" value="1"/>
</dbReference>
<dbReference type="PROSITE" id="PS51194">
    <property type="entry name" value="HELICASE_CTER"/>
    <property type="match status" value="1"/>
</dbReference>
<dbReference type="GO" id="GO:0004386">
    <property type="term" value="F:helicase activity"/>
    <property type="evidence" value="ECO:0007669"/>
    <property type="project" value="UniProtKB-KW"/>
</dbReference>
<dbReference type="SMART" id="SM00487">
    <property type="entry name" value="DEXDc"/>
    <property type="match status" value="1"/>
</dbReference>
<dbReference type="Pfam" id="PF26076">
    <property type="entry name" value="WHD_DDX60"/>
    <property type="match status" value="1"/>
</dbReference>
<evidence type="ECO:0000256" key="1">
    <source>
        <dbReference type="ARBA" id="ARBA00004173"/>
    </source>
</evidence>
<dbReference type="Pfam" id="PF05047">
    <property type="entry name" value="L51_S25_CI-B8"/>
    <property type="match status" value="1"/>
</dbReference>
<keyword evidence="11" id="KW-1185">Reference proteome</keyword>
<dbReference type="InterPro" id="IPR059032">
    <property type="entry name" value="WHD_DDX60"/>
</dbReference>
<dbReference type="GO" id="GO:0005524">
    <property type="term" value="F:ATP binding"/>
    <property type="evidence" value="ECO:0007669"/>
    <property type="project" value="UniProtKB-KW"/>
</dbReference>
<dbReference type="InterPro" id="IPR055124">
    <property type="entry name" value="PIN-like_DDX60"/>
</dbReference>
<evidence type="ECO:0000256" key="5">
    <source>
        <dbReference type="ARBA" id="ARBA00022840"/>
    </source>
</evidence>
<dbReference type="InterPro" id="IPR027417">
    <property type="entry name" value="P-loop_NTPase"/>
</dbReference>
<gene>
    <name evidence="10" type="ORF">KUF71_008253</name>
</gene>
<comment type="subcellular location">
    <subcellularLocation>
        <location evidence="1">Mitochondrion</location>
    </subcellularLocation>
</comment>
<dbReference type="InterPro" id="IPR001650">
    <property type="entry name" value="Helicase_C-like"/>
</dbReference>
<protein>
    <submittedName>
        <fullName evidence="10">ATP-dependent RNA helicase DDX60</fullName>
    </submittedName>
</protein>
<organism evidence="10 11">
    <name type="scientific">Frankliniella fusca</name>
    <dbReference type="NCBI Taxonomy" id="407009"/>
    <lineage>
        <taxon>Eukaryota</taxon>
        <taxon>Metazoa</taxon>
        <taxon>Ecdysozoa</taxon>
        <taxon>Arthropoda</taxon>
        <taxon>Hexapoda</taxon>
        <taxon>Insecta</taxon>
        <taxon>Pterygota</taxon>
        <taxon>Neoptera</taxon>
        <taxon>Paraneoptera</taxon>
        <taxon>Thysanoptera</taxon>
        <taxon>Terebrantia</taxon>
        <taxon>Thripoidea</taxon>
        <taxon>Thripidae</taxon>
        <taxon>Frankliniella</taxon>
    </lineage>
</organism>
<dbReference type="InterPro" id="IPR014001">
    <property type="entry name" value="Helicase_ATP-bd"/>
</dbReference>
<keyword evidence="4 10" id="KW-0347">Helicase</keyword>
<keyword evidence="3" id="KW-0378">Hydrolase</keyword>
<dbReference type="InterPro" id="IPR036249">
    <property type="entry name" value="Thioredoxin-like_sf"/>
</dbReference>
<evidence type="ECO:0000259" key="8">
    <source>
        <dbReference type="PROSITE" id="PS51192"/>
    </source>
</evidence>
<evidence type="ECO:0000256" key="6">
    <source>
        <dbReference type="ARBA" id="ARBA00023128"/>
    </source>
</evidence>
<reference evidence="10" key="2">
    <citation type="journal article" date="2023" name="BMC Genomics">
        <title>Pest status, molecular evolution, and epigenetic factors derived from the genome assembly of Frankliniella fusca, a thysanopteran phytovirus vector.</title>
        <authorList>
            <person name="Catto M.A."/>
            <person name="Labadie P.E."/>
            <person name="Jacobson A.L."/>
            <person name="Kennedy G.G."/>
            <person name="Srinivasan R."/>
            <person name="Hunt B.G."/>
        </authorList>
    </citation>
    <scope>NUCLEOTIDE SEQUENCE</scope>
    <source>
        <strain evidence="10">PL_HMW_Pooled</strain>
    </source>
</reference>
<dbReference type="EMBL" id="JAHWGI010000970">
    <property type="protein sequence ID" value="KAK3919104.1"/>
    <property type="molecule type" value="Genomic_DNA"/>
</dbReference>
<feature type="region of interest" description="Disordered" evidence="7">
    <location>
        <begin position="770"/>
        <end position="789"/>
    </location>
</feature>
<feature type="region of interest" description="Disordered" evidence="7">
    <location>
        <begin position="1357"/>
        <end position="1377"/>
    </location>
</feature>
<feature type="domain" description="Helicase C-terminal" evidence="9">
    <location>
        <begin position="1410"/>
        <end position="1550"/>
    </location>
</feature>
<dbReference type="Pfam" id="PF00271">
    <property type="entry name" value="Helicase_C"/>
    <property type="match status" value="1"/>
</dbReference>
<dbReference type="PANTHER" id="PTHR44533:SF4">
    <property type="entry name" value="DEAD_H RNA HELICASE, PUTATIVE-RELATED"/>
    <property type="match status" value="1"/>
</dbReference>
<dbReference type="SMART" id="SM00916">
    <property type="entry name" value="L51_S25_CI-B8"/>
    <property type="match status" value="1"/>
</dbReference>
<feature type="region of interest" description="Disordered" evidence="7">
    <location>
        <begin position="146"/>
        <end position="184"/>
    </location>
</feature>
<feature type="domain" description="Helicase ATP-binding" evidence="8">
    <location>
        <begin position="988"/>
        <end position="1155"/>
    </location>
</feature>
<dbReference type="GO" id="GO:0005739">
    <property type="term" value="C:mitochondrion"/>
    <property type="evidence" value="ECO:0007669"/>
    <property type="project" value="UniProtKB-SubCell"/>
</dbReference>
<dbReference type="SUPFAM" id="SSF52833">
    <property type="entry name" value="Thioredoxin-like"/>
    <property type="match status" value="1"/>
</dbReference>
<keyword evidence="2" id="KW-0547">Nucleotide-binding</keyword>
<keyword evidence="6" id="KW-0496">Mitochondrion</keyword>
<evidence type="ECO:0000256" key="7">
    <source>
        <dbReference type="SAM" id="MobiDB-lite"/>
    </source>
</evidence>
<keyword evidence="5" id="KW-0067">ATP-binding</keyword>
<evidence type="ECO:0000256" key="3">
    <source>
        <dbReference type="ARBA" id="ARBA00022801"/>
    </source>
</evidence>
<reference evidence="10" key="1">
    <citation type="submission" date="2021-07" db="EMBL/GenBank/DDBJ databases">
        <authorList>
            <person name="Catto M.A."/>
            <person name="Jacobson A."/>
            <person name="Kennedy G."/>
            <person name="Labadie P."/>
            <person name="Hunt B.G."/>
            <person name="Srinivasan R."/>
        </authorList>
    </citation>
    <scope>NUCLEOTIDE SEQUENCE</scope>
    <source>
        <strain evidence="10">PL_HMW_Pooled</strain>
        <tissue evidence="10">Head</tissue>
    </source>
</reference>
<evidence type="ECO:0000256" key="4">
    <source>
        <dbReference type="ARBA" id="ARBA00022806"/>
    </source>
</evidence>
<evidence type="ECO:0000313" key="11">
    <source>
        <dbReference type="Proteomes" id="UP001219518"/>
    </source>
</evidence>
<dbReference type="GO" id="GO:0016787">
    <property type="term" value="F:hydrolase activity"/>
    <property type="evidence" value="ECO:0007669"/>
    <property type="project" value="UniProtKB-KW"/>
</dbReference>
<feature type="compositionally biased region" description="Acidic residues" evidence="7">
    <location>
        <begin position="1357"/>
        <end position="1367"/>
    </location>
</feature>
<dbReference type="SUPFAM" id="SSF52540">
    <property type="entry name" value="P-loop containing nucleoside triphosphate hydrolases"/>
    <property type="match status" value="1"/>
</dbReference>
<dbReference type="GO" id="GO:0003676">
    <property type="term" value="F:nucleic acid binding"/>
    <property type="evidence" value="ECO:0007669"/>
    <property type="project" value="InterPro"/>
</dbReference>
<evidence type="ECO:0000313" key="10">
    <source>
        <dbReference type="EMBL" id="KAK3919104.1"/>
    </source>
</evidence>
<accession>A0AAE1HD71</accession>
<sequence>MANSQLLLPSGFPKAPLGNGLGRYMCQLKRVTLKFCKERGDSVGMRDFLEHDLVDFAKTHRSVAVYVKPRRHRSSVIKGEYCNGNDFWISAHKMTREEIRKWLHLATTQNDGEEFRFRKRQHTDNPSIQGPWTPFTHRDPKLNSASFPLEMPPKKVGFQDPKTDTVEVEDTNSSALDDLGSSESEDEGVLIRDSAVAAQQGKVDEADERLEKAFEEEEDQIALVLEVPDESEVDINQTIKKLQHFNSFNNARFQDILPQIVEGRKFAIDGDSLLMLALDSKGLSMELGGQTLHAIYVVENFLQTFMARALNFVVVRSLSLAQRGKKKGCFSRRTDLIIWDNAWPMFPQLAVARNALKLHLMHNQKKFDVITADSLWSKEFGQYLAQERPGFIMMSTRLPKFISISKIEKEKASARWLQFILSAQSAYCEFICLDVVDIASVLSSNVCLMATVHVHFNNFSKFADPISKAIKSAEKIMPERRQEEVFTEFPEKDVKSSIIILAASSLLDRNSSSDVISVTKIVLLSVAILEHLPLKMRCLKNLPDLHPKTVKILNDLVVEISKVITNLPTEKDVLSAMDFRFVGDIWQGVFVKGLFHLVAEAGILQRGDIGNIVASRYEELVSHVNKLTYVKDIGAYPLEHICDGECHGHKIEKPAGLPVRFATKKLLPSSCKLSELFCGDLGSKIQGTVNSSEDWSEDEYVHESRHWHNLKPLTDEYERIPDDAAKDKESQNETNKRYAQNSRNAYARYQTIYGMSLEGRTAVKAIVTNTPNKHQSSRKTVDKPKAQTKAKQVSKKDKIIEENLKRMMDDKQKQLKERLKSFNNNFSSLMLKGDFSAAIEKCDIELQRASDFKEFVLDLLFQKAKACFGLWIDECHKKPSDRNLFGAKQLFLVIREILKTVQDNNLSLGSKQKATLSDFLHDLGFKDLADMKDLPEPSKTSKGSYLVEMNYVEFQLTQLGAELNRETGGKPDPRADGFIPDPWQVELFDIIDKRQSAVVVAPTSSGKTYASYYCMEQVIRDSDDGVVVYVCPTKALVNQVYATIYARFKKNLPPGKTLLGIFTRDFRQNVTNCQILTTVPECMELLLLSPRCQSWVKKIKYVIFDEVHCLMGQSGGLAWENSLLLIRCPFLALSATIHKPEKFCAWLQKMENFKRTQAEKYGLSDRPLGTYKVTLVVHSERHNHLLKNVMMEDGTIEHVHPYSFLNLASGGEYHGIPKHIVLSPDEAFELYNAMKKVLKSEKVKNLDIVAYFKDLCPSGFLSLQAVQKFCVELRTMLEEETLDDQQKVLDCLKKVDYGELNTGEEYVYRNIPWVLDALKDRGMLPALVFTYNRTLVEALPLKLLRYLRDLDDFTEDEETDIESESETENDKKANKTHRRFRGKRFKRKLGLMRGPSMLKSSGSLRGEGFTDEKMIDFIEKRLIKTGYKAQDSFPSMLRRGIGKHFAGMNNRERSSVEMLFRLKILNLVTATGTLALGIHMPCKSVVVAGDSPFLNSLEFNQMSGRAGRRGFDKEGNVIFFGLNKRKMETLMTGNLPQMVGNFPLSVSLILRLLLLTSDVTIDGKESELASNEALAKTYTVLENSLLYETQDYLKERMKYYFSFVVQFLMRQGLLNQEGHPHSDALLLTHLHYHEPGNFAFYFLLKCGVLENLCEIDKNGMITENSLLNLVIVLNFLFARLPLSEHLLDKQRHCSVVVLPKMPDIVQEALKNYNRMTLNIFSHFFKCLSVVVTEKYGDETKLPLSEVTVQPDNVLPEETLREGKILPSLSNLYVPNNICSVFAGLSGNSDHDLFPSSGELVHIRADLNVKAVPTLELDFRCNSYALDFFKHGSREALAFDNGLKSGHDFTVLKDFMLVLKSLHTSLTEMYPQSKLLKALSIISGIFESNFQKAYYAYQGL</sequence>
<comment type="caution">
    <text evidence="10">The sequence shown here is derived from an EMBL/GenBank/DDBJ whole genome shotgun (WGS) entry which is preliminary data.</text>
</comment>
<dbReference type="InterPro" id="IPR011545">
    <property type="entry name" value="DEAD/DEAH_box_helicase_dom"/>
</dbReference>
<dbReference type="InterPro" id="IPR052431">
    <property type="entry name" value="SKI2_subfamily_helicases"/>
</dbReference>
<dbReference type="PROSITE" id="PS51192">
    <property type="entry name" value="HELICASE_ATP_BIND_1"/>
    <property type="match status" value="1"/>
</dbReference>
<dbReference type="SMART" id="SM00490">
    <property type="entry name" value="HELICc"/>
    <property type="match status" value="1"/>
</dbReference>
<evidence type="ECO:0000259" key="9">
    <source>
        <dbReference type="PROSITE" id="PS51194"/>
    </source>
</evidence>